<comment type="pathway">
    <text evidence="1">Protein modification; protein ubiquitination.</text>
</comment>
<evidence type="ECO:0000256" key="2">
    <source>
        <dbReference type="ARBA" id="ARBA00022786"/>
    </source>
</evidence>
<dbReference type="PROSITE" id="PS51649">
    <property type="entry name" value="NPH3"/>
    <property type="match status" value="1"/>
</dbReference>
<dbReference type="InterPro" id="IPR000210">
    <property type="entry name" value="BTB/POZ_dom"/>
</dbReference>
<feature type="region of interest" description="Disordered" evidence="4">
    <location>
        <begin position="557"/>
        <end position="595"/>
    </location>
</feature>
<organism evidence="8 9">
    <name type="scientific">Capsella rubella</name>
    <dbReference type="NCBI Taxonomy" id="81985"/>
    <lineage>
        <taxon>Eukaryota</taxon>
        <taxon>Viridiplantae</taxon>
        <taxon>Streptophyta</taxon>
        <taxon>Embryophyta</taxon>
        <taxon>Tracheophyta</taxon>
        <taxon>Spermatophyta</taxon>
        <taxon>Magnoliopsida</taxon>
        <taxon>eudicotyledons</taxon>
        <taxon>Gunneridae</taxon>
        <taxon>Pentapetalae</taxon>
        <taxon>rosids</taxon>
        <taxon>malvids</taxon>
        <taxon>Brassicales</taxon>
        <taxon>Brassicaceae</taxon>
        <taxon>Camelineae</taxon>
        <taxon>Capsella</taxon>
    </lineage>
</organism>
<feature type="domain" description="BTB" evidence="6">
    <location>
        <begin position="68"/>
        <end position="136"/>
    </location>
</feature>
<dbReference type="GO" id="GO:0016567">
    <property type="term" value="P:protein ubiquitination"/>
    <property type="evidence" value="ECO:0007669"/>
    <property type="project" value="UniProtKB-UniPathway"/>
</dbReference>
<keyword evidence="2" id="KW-0833">Ubl conjugation pathway</keyword>
<evidence type="ECO:0000256" key="1">
    <source>
        <dbReference type="ARBA" id="ARBA00004906"/>
    </source>
</evidence>
<dbReference type="SUPFAM" id="SSF54695">
    <property type="entry name" value="POZ domain"/>
    <property type="match status" value="1"/>
</dbReference>
<dbReference type="Pfam" id="PF00651">
    <property type="entry name" value="BTB"/>
    <property type="match status" value="1"/>
</dbReference>
<protein>
    <recommendedName>
        <fullName evidence="10">NPH3 domain-containing protein</fullName>
    </recommendedName>
</protein>
<keyword evidence="5" id="KW-0732">Signal</keyword>
<dbReference type="Gene3D" id="3.30.710.10">
    <property type="entry name" value="Potassium Channel Kv1.1, Chain A"/>
    <property type="match status" value="1"/>
</dbReference>
<sequence>MMRVRLLMIIGFERLALTLKKSTVVKTNGHSHIPYLVYSKMKFMKIGTKPDTFYTQDASRILITDSPNDLVIRINNTTYHLHRSSLVPKCGLLSRLCTDSEESDSLTIELNDIPGGADAFELCAKFCYGITINLSAHNLVSVLCASKFLRMSDSVEKGNLLPKLEAFFHSCVLPGWKDSIVTLQSTVKLPEWCENLGIIRKCIDSIVEKILTPIAEVSWSHTYTRPGYAKRKHHSVPRDWWTEDISDLDLDLFRCVITAARSTFTLPPQLIGEALHVYTCRWLPYFKSNSHSGFSVKENEAALERHRRVVNTVVNMIPADKGSVSEGFLLRLVSIANFVGASLTTKTELIRKAGLQLEEATLEDLLLRSHSSSHHRRYDTDLVATILESFLMLWRRQSSAHHSSNNSQLLHSIRKVAKLIDSYLQAVAQDVHMSVSKFMSLAEAVPDIARESHDRLYKAINIYLKVHPEISKEEKKQLCRSLDCQKLSAEVRAHAVKNERMPLRTVVQALFFDQESSSKGASSRLESQELFSRGKETYTDIHKLNLGPAETASIGKAKNILEGGGKRGEEKIRSSTDPKKIVRTGSRSEHRSRDR</sequence>
<keyword evidence="9" id="KW-1185">Reference proteome</keyword>
<name>R0EZS9_9BRAS</name>
<dbReference type="AlphaFoldDB" id="R0EZS9"/>
<dbReference type="PANTHER" id="PTHR32370">
    <property type="entry name" value="OS12G0117600 PROTEIN"/>
    <property type="match status" value="1"/>
</dbReference>
<comment type="similarity">
    <text evidence="3">Belongs to the NPH3 family.</text>
</comment>
<feature type="signal peptide" evidence="5">
    <location>
        <begin position="1"/>
        <end position="18"/>
    </location>
</feature>
<evidence type="ECO:0000259" key="7">
    <source>
        <dbReference type="PROSITE" id="PS51649"/>
    </source>
</evidence>
<feature type="chain" id="PRO_5004349357" description="NPH3 domain-containing protein" evidence="5">
    <location>
        <begin position="19"/>
        <end position="595"/>
    </location>
</feature>
<gene>
    <name evidence="8" type="ORF">CARUB_v10027680mg</name>
</gene>
<reference evidence="9" key="1">
    <citation type="journal article" date="2013" name="Nat. Genet.">
        <title>The Capsella rubella genome and the genomic consequences of rapid mating system evolution.</title>
        <authorList>
            <person name="Slotte T."/>
            <person name="Hazzouri K.M."/>
            <person name="Agren J.A."/>
            <person name="Koenig D."/>
            <person name="Maumus F."/>
            <person name="Guo Y.L."/>
            <person name="Steige K."/>
            <person name="Platts A.E."/>
            <person name="Escobar J.S."/>
            <person name="Newman L.K."/>
            <person name="Wang W."/>
            <person name="Mandakova T."/>
            <person name="Vello E."/>
            <person name="Smith L.M."/>
            <person name="Henz S.R."/>
            <person name="Steffen J."/>
            <person name="Takuno S."/>
            <person name="Brandvain Y."/>
            <person name="Coop G."/>
            <person name="Andolfatto P."/>
            <person name="Hu T.T."/>
            <person name="Blanchette M."/>
            <person name="Clark R.M."/>
            <person name="Quesneville H."/>
            <person name="Nordborg M."/>
            <person name="Gaut B.S."/>
            <person name="Lysak M.A."/>
            <person name="Jenkins J."/>
            <person name="Grimwood J."/>
            <person name="Chapman J."/>
            <person name="Prochnik S."/>
            <person name="Shu S."/>
            <person name="Rokhsar D."/>
            <person name="Schmutz J."/>
            <person name="Weigel D."/>
            <person name="Wright S.I."/>
        </authorList>
    </citation>
    <scope>NUCLEOTIDE SEQUENCE [LARGE SCALE GENOMIC DNA]</scope>
    <source>
        <strain evidence="9">cv. Monte Gargano</strain>
    </source>
</reference>
<proteinExistence type="inferred from homology"/>
<feature type="compositionally biased region" description="Basic and acidic residues" evidence="4">
    <location>
        <begin position="564"/>
        <end position="595"/>
    </location>
</feature>
<evidence type="ECO:0000256" key="3">
    <source>
        <dbReference type="PROSITE-ProRule" id="PRU00982"/>
    </source>
</evidence>
<dbReference type="Proteomes" id="UP000029121">
    <property type="component" value="Unassembled WGS sequence"/>
</dbReference>
<dbReference type="InterPro" id="IPR043454">
    <property type="entry name" value="NPH3/RPT2-like"/>
</dbReference>
<evidence type="ECO:0000313" key="9">
    <source>
        <dbReference type="Proteomes" id="UP000029121"/>
    </source>
</evidence>
<evidence type="ECO:0008006" key="10">
    <source>
        <dbReference type="Google" id="ProtNLM"/>
    </source>
</evidence>
<dbReference type="Pfam" id="PF03000">
    <property type="entry name" value="NPH3"/>
    <property type="match status" value="1"/>
</dbReference>
<evidence type="ECO:0000256" key="4">
    <source>
        <dbReference type="SAM" id="MobiDB-lite"/>
    </source>
</evidence>
<dbReference type="InterPro" id="IPR027356">
    <property type="entry name" value="NPH3_dom"/>
</dbReference>
<evidence type="ECO:0000313" key="8">
    <source>
        <dbReference type="EMBL" id="EOA14471.1"/>
    </source>
</evidence>
<dbReference type="OrthoDB" id="1699162at2759"/>
<evidence type="ECO:0000259" key="6">
    <source>
        <dbReference type="PROSITE" id="PS50097"/>
    </source>
</evidence>
<dbReference type="CDD" id="cd18312">
    <property type="entry name" value="BTB_POZ_NPY3-like"/>
    <property type="match status" value="1"/>
</dbReference>
<accession>R0EZS9</accession>
<evidence type="ECO:0000256" key="5">
    <source>
        <dbReference type="SAM" id="SignalP"/>
    </source>
</evidence>
<feature type="domain" description="NPH3" evidence="7">
    <location>
        <begin position="239"/>
        <end position="516"/>
    </location>
</feature>
<dbReference type="eggNOG" id="ENOG502QQZH">
    <property type="taxonomic scope" value="Eukaryota"/>
</dbReference>
<dbReference type="EMBL" id="KB870812">
    <property type="protein sequence ID" value="EOA14471.1"/>
    <property type="molecule type" value="Genomic_DNA"/>
</dbReference>
<dbReference type="PROSITE" id="PS50097">
    <property type="entry name" value="BTB"/>
    <property type="match status" value="1"/>
</dbReference>
<dbReference type="KEGG" id="crb:17875061"/>
<dbReference type="InterPro" id="IPR011333">
    <property type="entry name" value="SKP1/BTB/POZ_sf"/>
</dbReference>
<dbReference type="UniPathway" id="UPA00143"/>